<gene>
    <name evidence="1" type="ORF">PTTG_26492</name>
</gene>
<dbReference type="EnsemblFungi" id="PTTG_26492-t43_1">
    <property type="protein sequence ID" value="PTTG_26492-t43_1-p1"/>
    <property type="gene ID" value="PTTG_26492"/>
</dbReference>
<dbReference type="VEuPathDB" id="FungiDB:PTTG_26492"/>
<accession>A0A180GVI2</accession>
<dbReference type="OrthoDB" id="2515196at2759"/>
<protein>
    <recommendedName>
        <fullName evidence="4">DUF4219 domain-containing protein</fullName>
    </recommendedName>
</protein>
<reference evidence="2" key="4">
    <citation type="submission" date="2025-05" db="UniProtKB">
        <authorList>
            <consortium name="EnsemblFungi"/>
        </authorList>
    </citation>
    <scope>IDENTIFICATION</scope>
    <source>
        <strain evidence="2">isolate 1-1 / race 1 (BBBD)</strain>
    </source>
</reference>
<proteinExistence type="predicted"/>
<name>A0A180GVI2_PUCT1</name>
<evidence type="ECO:0000313" key="2">
    <source>
        <dbReference type="EnsemblFungi" id="PTTG_26492-t43_1-p1"/>
    </source>
</evidence>
<dbReference type="Proteomes" id="UP000005240">
    <property type="component" value="Unassembled WGS sequence"/>
</dbReference>
<keyword evidence="3" id="KW-1185">Reference proteome</keyword>
<sequence>MSSDSDDSIAPSKICIKKLNRKNYAAWCYHMEQYLNGQGHDELFEPKYYEKPHAKKYKKKNSAGISLLLSTVCDELHPKIRTHKTFLEAWNALA</sequence>
<evidence type="ECO:0000313" key="3">
    <source>
        <dbReference type="Proteomes" id="UP000005240"/>
    </source>
</evidence>
<reference evidence="1" key="1">
    <citation type="submission" date="2009-11" db="EMBL/GenBank/DDBJ databases">
        <authorList>
            <consortium name="The Broad Institute Genome Sequencing Platform"/>
            <person name="Ward D."/>
            <person name="Feldgarden M."/>
            <person name="Earl A."/>
            <person name="Young S.K."/>
            <person name="Zeng Q."/>
            <person name="Koehrsen M."/>
            <person name="Alvarado L."/>
            <person name="Berlin A."/>
            <person name="Bochicchio J."/>
            <person name="Borenstein D."/>
            <person name="Chapman S.B."/>
            <person name="Chen Z."/>
            <person name="Engels R."/>
            <person name="Freedman E."/>
            <person name="Gellesch M."/>
            <person name="Goldberg J."/>
            <person name="Griggs A."/>
            <person name="Gujja S."/>
            <person name="Heilman E."/>
            <person name="Heiman D."/>
            <person name="Hepburn T."/>
            <person name="Howarth C."/>
            <person name="Jen D."/>
            <person name="Larson L."/>
            <person name="Lewis B."/>
            <person name="Mehta T."/>
            <person name="Park D."/>
            <person name="Pearson M."/>
            <person name="Roberts A."/>
            <person name="Saif S."/>
            <person name="Shea T."/>
            <person name="Shenoy N."/>
            <person name="Sisk P."/>
            <person name="Stolte C."/>
            <person name="Sykes S."/>
            <person name="Thomson T."/>
            <person name="Walk T."/>
            <person name="White J."/>
            <person name="Yandava C."/>
            <person name="Izard J."/>
            <person name="Baranova O.V."/>
            <person name="Blanton J.M."/>
            <person name="Tanner A.C."/>
            <person name="Dewhirst F.E."/>
            <person name="Haas B."/>
            <person name="Nusbaum C."/>
            <person name="Birren B."/>
        </authorList>
    </citation>
    <scope>NUCLEOTIDE SEQUENCE [LARGE SCALE GENOMIC DNA]</scope>
    <source>
        <strain evidence="1">1-1 BBBD Race 1</strain>
    </source>
</reference>
<evidence type="ECO:0000313" key="1">
    <source>
        <dbReference type="EMBL" id="OAV96003.1"/>
    </source>
</evidence>
<dbReference type="EMBL" id="ADAS02000023">
    <property type="protein sequence ID" value="OAV96003.1"/>
    <property type="molecule type" value="Genomic_DNA"/>
</dbReference>
<organism evidence="1">
    <name type="scientific">Puccinia triticina (isolate 1-1 / race 1 (BBBD))</name>
    <name type="common">Brown leaf rust fungus</name>
    <dbReference type="NCBI Taxonomy" id="630390"/>
    <lineage>
        <taxon>Eukaryota</taxon>
        <taxon>Fungi</taxon>
        <taxon>Dikarya</taxon>
        <taxon>Basidiomycota</taxon>
        <taxon>Pucciniomycotina</taxon>
        <taxon>Pucciniomycetes</taxon>
        <taxon>Pucciniales</taxon>
        <taxon>Pucciniaceae</taxon>
        <taxon>Puccinia</taxon>
    </lineage>
</organism>
<reference evidence="1" key="2">
    <citation type="submission" date="2016-05" db="EMBL/GenBank/DDBJ databases">
        <title>Comparative analysis highlights variable genome content of wheat rusts and divergence of the mating loci.</title>
        <authorList>
            <person name="Cuomo C.A."/>
            <person name="Bakkeren G."/>
            <person name="Szabo L."/>
            <person name="Khalil H."/>
            <person name="Joly D."/>
            <person name="Goldberg J."/>
            <person name="Young S."/>
            <person name="Zeng Q."/>
            <person name="Fellers J."/>
        </authorList>
    </citation>
    <scope>NUCLEOTIDE SEQUENCE [LARGE SCALE GENOMIC DNA]</scope>
    <source>
        <strain evidence="1">1-1 BBBD Race 1</strain>
    </source>
</reference>
<evidence type="ECO:0008006" key="4">
    <source>
        <dbReference type="Google" id="ProtNLM"/>
    </source>
</evidence>
<dbReference type="AlphaFoldDB" id="A0A180GVI2"/>
<reference evidence="2 3" key="3">
    <citation type="journal article" date="2017" name="G3 (Bethesda)">
        <title>Comparative analysis highlights variable genome content of wheat rusts and divergence of the mating loci.</title>
        <authorList>
            <person name="Cuomo C.A."/>
            <person name="Bakkeren G."/>
            <person name="Khalil H.B."/>
            <person name="Panwar V."/>
            <person name="Joly D."/>
            <person name="Linning R."/>
            <person name="Sakthikumar S."/>
            <person name="Song X."/>
            <person name="Adiconis X."/>
            <person name="Fan L."/>
            <person name="Goldberg J.M."/>
            <person name="Levin J.Z."/>
            <person name="Young S."/>
            <person name="Zeng Q."/>
            <person name="Anikster Y."/>
            <person name="Bruce M."/>
            <person name="Wang M."/>
            <person name="Yin C."/>
            <person name="McCallum B."/>
            <person name="Szabo L.J."/>
            <person name="Hulbert S."/>
            <person name="Chen X."/>
            <person name="Fellers J.P."/>
        </authorList>
    </citation>
    <scope>NUCLEOTIDE SEQUENCE</scope>
    <source>
        <strain evidence="3">Isolate 1-1 / race 1 (BBBD)</strain>
        <strain evidence="2">isolate 1-1 / race 1 (BBBD)</strain>
    </source>
</reference>